<dbReference type="InterPro" id="IPR017871">
    <property type="entry name" value="ABC_transporter-like_CS"/>
</dbReference>
<evidence type="ECO:0000256" key="5">
    <source>
        <dbReference type="ARBA" id="ARBA00022519"/>
    </source>
</evidence>
<keyword evidence="8" id="KW-1278">Translocase</keyword>
<accession>A0ABN8DJ23</accession>
<dbReference type="PROSITE" id="PS50893">
    <property type="entry name" value="ABC_TRANSPORTER_2"/>
    <property type="match status" value="1"/>
</dbReference>
<organism evidence="11 12">
    <name type="scientific">Vibrio hippocampi</name>
    <dbReference type="NCBI Taxonomy" id="654686"/>
    <lineage>
        <taxon>Bacteria</taxon>
        <taxon>Pseudomonadati</taxon>
        <taxon>Pseudomonadota</taxon>
        <taxon>Gammaproteobacteria</taxon>
        <taxon>Vibrionales</taxon>
        <taxon>Vibrionaceae</taxon>
        <taxon>Vibrio</taxon>
    </lineage>
</organism>
<comment type="similarity">
    <text evidence="2">Belongs to the ABC transporter superfamily.</text>
</comment>
<evidence type="ECO:0000259" key="10">
    <source>
        <dbReference type="PROSITE" id="PS50893"/>
    </source>
</evidence>
<sequence length="270" mass="30029">MLQVNNLCVSLIQPQPKELLSNVSFHLGHDQCLGILGESGSGKSLTCNAINGLLGENFAVSGEAKFEGQDLLTLPLAQRRKLRGETISMIMQSPMTAFNPLFTIGNQAVETIKLHSELSAKQARELFCDVLVRVNLKSPTTLIDKYPHELSGGMLQRIMVALALVLKPKLIIADEPTTAIDYISQKEVIKELQFVREQFATSLIFVSHDLSLVSHIADNVLVMNQGQVVEYGETKQIFTQPSSEYTRYLVDTRMTLIHRFKSVMEPSNVN</sequence>
<dbReference type="Pfam" id="PF00005">
    <property type="entry name" value="ABC_tran"/>
    <property type="match status" value="1"/>
</dbReference>
<comment type="caution">
    <text evidence="11">The sequence shown here is derived from an EMBL/GenBank/DDBJ whole genome shotgun (WGS) entry which is preliminary data.</text>
</comment>
<keyword evidence="3" id="KW-0813">Transport</keyword>
<evidence type="ECO:0000256" key="2">
    <source>
        <dbReference type="ARBA" id="ARBA00005417"/>
    </source>
</evidence>
<dbReference type="PROSITE" id="PS00211">
    <property type="entry name" value="ABC_TRANSPORTER_1"/>
    <property type="match status" value="1"/>
</dbReference>
<dbReference type="PANTHER" id="PTHR43297:SF14">
    <property type="entry name" value="ATPASE AAA-TYPE CORE DOMAIN-CONTAINING PROTEIN"/>
    <property type="match status" value="1"/>
</dbReference>
<dbReference type="SMART" id="SM00382">
    <property type="entry name" value="AAA"/>
    <property type="match status" value="1"/>
</dbReference>
<dbReference type="SUPFAM" id="SSF52540">
    <property type="entry name" value="P-loop containing nucleoside triphosphate hydrolases"/>
    <property type="match status" value="1"/>
</dbReference>
<keyword evidence="9" id="KW-0472">Membrane</keyword>
<dbReference type="InterPro" id="IPR027417">
    <property type="entry name" value="P-loop_NTPase"/>
</dbReference>
<dbReference type="Proteomes" id="UP000838160">
    <property type="component" value="Unassembled WGS sequence"/>
</dbReference>
<dbReference type="RefSeq" id="WP_237484515.1">
    <property type="nucleotide sequence ID" value="NZ_CAKLCM010000002.1"/>
</dbReference>
<name>A0ABN8DJ23_9VIBR</name>
<dbReference type="CDD" id="cd03257">
    <property type="entry name" value="ABC_NikE_OppD_transporters"/>
    <property type="match status" value="1"/>
</dbReference>
<dbReference type="GO" id="GO:0005524">
    <property type="term" value="F:ATP binding"/>
    <property type="evidence" value="ECO:0007669"/>
    <property type="project" value="UniProtKB-KW"/>
</dbReference>
<dbReference type="InterPro" id="IPR050388">
    <property type="entry name" value="ABC_Ni/Peptide_Import"/>
</dbReference>
<feature type="domain" description="ABC transporter" evidence="10">
    <location>
        <begin position="2"/>
        <end position="250"/>
    </location>
</feature>
<keyword evidence="4" id="KW-1003">Cell membrane</keyword>
<keyword evidence="5" id="KW-0997">Cell inner membrane</keyword>
<evidence type="ECO:0000256" key="6">
    <source>
        <dbReference type="ARBA" id="ARBA00022741"/>
    </source>
</evidence>
<proteinExistence type="inferred from homology"/>
<evidence type="ECO:0000313" key="11">
    <source>
        <dbReference type="EMBL" id="CAH0526085.1"/>
    </source>
</evidence>
<dbReference type="EMBL" id="CAKLCM010000002">
    <property type="protein sequence ID" value="CAH0526085.1"/>
    <property type="molecule type" value="Genomic_DNA"/>
</dbReference>
<gene>
    <name evidence="11" type="primary">cntD_1</name>
    <name evidence="11" type="ORF">VHP8226_01572</name>
</gene>
<evidence type="ECO:0000256" key="9">
    <source>
        <dbReference type="ARBA" id="ARBA00023136"/>
    </source>
</evidence>
<evidence type="ECO:0000313" key="12">
    <source>
        <dbReference type="Proteomes" id="UP000838160"/>
    </source>
</evidence>
<comment type="subcellular location">
    <subcellularLocation>
        <location evidence="1">Cell inner membrane</location>
        <topology evidence="1">Peripheral membrane protein</topology>
    </subcellularLocation>
</comment>
<protein>
    <submittedName>
        <fullName evidence="11">Metal-staphylopine import system ATP-binding protein CntD</fullName>
    </submittedName>
</protein>
<keyword evidence="7 11" id="KW-0067">ATP-binding</keyword>
<evidence type="ECO:0000256" key="4">
    <source>
        <dbReference type="ARBA" id="ARBA00022475"/>
    </source>
</evidence>
<evidence type="ECO:0000256" key="8">
    <source>
        <dbReference type="ARBA" id="ARBA00022967"/>
    </source>
</evidence>
<dbReference type="PANTHER" id="PTHR43297">
    <property type="entry name" value="OLIGOPEPTIDE TRANSPORT ATP-BINDING PROTEIN APPD"/>
    <property type="match status" value="1"/>
</dbReference>
<reference evidence="11" key="1">
    <citation type="submission" date="2021-12" db="EMBL/GenBank/DDBJ databases">
        <authorList>
            <person name="Rodrigo-Torres L."/>
            <person name="Arahal R. D."/>
            <person name="Lucena T."/>
        </authorList>
    </citation>
    <scope>NUCLEOTIDE SEQUENCE</scope>
    <source>
        <strain evidence="11">CECT 8226</strain>
    </source>
</reference>
<evidence type="ECO:0000256" key="3">
    <source>
        <dbReference type="ARBA" id="ARBA00022448"/>
    </source>
</evidence>
<evidence type="ECO:0000256" key="7">
    <source>
        <dbReference type="ARBA" id="ARBA00022840"/>
    </source>
</evidence>
<dbReference type="InterPro" id="IPR003593">
    <property type="entry name" value="AAA+_ATPase"/>
</dbReference>
<keyword evidence="6" id="KW-0547">Nucleotide-binding</keyword>
<keyword evidence="12" id="KW-1185">Reference proteome</keyword>
<dbReference type="Gene3D" id="3.40.50.300">
    <property type="entry name" value="P-loop containing nucleotide triphosphate hydrolases"/>
    <property type="match status" value="1"/>
</dbReference>
<evidence type="ECO:0000256" key="1">
    <source>
        <dbReference type="ARBA" id="ARBA00004417"/>
    </source>
</evidence>
<dbReference type="InterPro" id="IPR003439">
    <property type="entry name" value="ABC_transporter-like_ATP-bd"/>
</dbReference>